<feature type="compositionally biased region" description="Basic residues" evidence="1">
    <location>
        <begin position="108"/>
        <end position="129"/>
    </location>
</feature>
<protein>
    <recommendedName>
        <fullName evidence="3">Ubiquitin hydrolase</fullName>
    </recommendedName>
</protein>
<feature type="compositionally biased region" description="Polar residues" evidence="1">
    <location>
        <begin position="130"/>
        <end position="143"/>
    </location>
</feature>
<feature type="region of interest" description="Disordered" evidence="1">
    <location>
        <begin position="98"/>
        <end position="143"/>
    </location>
</feature>
<feature type="compositionally biased region" description="Polar residues" evidence="1">
    <location>
        <begin position="63"/>
        <end position="85"/>
    </location>
</feature>
<feature type="compositionally biased region" description="Basic and acidic residues" evidence="1">
    <location>
        <begin position="1"/>
        <end position="18"/>
    </location>
</feature>
<proteinExistence type="predicted"/>
<accession>A0A699L894</accession>
<feature type="region of interest" description="Disordered" evidence="1">
    <location>
        <begin position="1"/>
        <end position="20"/>
    </location>
</feature>
<sequence>SKDLDNLIESQRADKNKEGLGYSVVPLLPTQLYSPPKKDLSWTCLPEFKDDTVTDYSRLAPTVESSPNDAQNRKPSVTATEASPSTISPKPFIKFVKAVDRSAERPKTNKVKTAKKPSVKYAKQYKKPTNKSTVRGNQRNRNNLKSQQLGENFVRKYRACVNCGHFDHLAYDCGLGVKKGRTCPTYTHKSMPPRPATHKSYRPLMRPIRSNMNTAQPKRTSFHKPAHSYDRRPFQKTT</sequence>
<evidence type="ECO:0000256" key="1">
    <source>
        <dbReference type="SAM" id="MobiDB-lite"/>
    </source>
</evidence>
<feature type="compositionally biased region" description="Basic and acidic residues" evidence="1">
    <location>
        <begin position="98"/>
        <end position="107"/>
    </location>
</feature>
<organism evidence="2">
    <name type="scientific">Tanacetum cinerariifolium</name>
    <name type="common">Dalmatian daisy</name>
    <name type="synonym">Chrysanthemum cinerariifolium</name>
    <dbReference type="NCBI Taxonomy" id="118510"/>
    <lineage>
        <taxon>Eukaryota</taxon>
        <taxon>Viridiplantae</taxon>
        <taxon>Streptophyta</taxon>
        <taxon>Embryophyta</taxon>
        <taxon>Tracheophyta</taxon>
        <taxon>Spermatophyta</taxon>
        <taxon>Magnoliopsida</taxon>
        <taxon>eudicotyledons</taxon>
        <taxon>Gunneridae</taxon>
        <taxon>Pentapetalae</taxon>
        <taxon>asterids</taxon>
        <taxon>campanulids</taxon>
        <taxon>Asterales</taxon>
        <taxon>Asteraceae</taxon>
        <taxon>Asteroideae</taxon>
        <taxon>Anthemideae</taxon>
        <taxon>Anthemidinae</taxon>
        <taxon>Tanacetum</taxon>
    </lineage>
</organism>
<evidence type="ECO:0000313" key="2">
    <source>
        <dbReference type="EMBL" id="GFB30293.1"/>
    </source>
</evidence>
<feature type="region of interest" description="Disordered" evidence="1">
    <location>
        <begin position="59"/>
        <end position="85"/>
    </location>
</feature>
<dbReference type="AlphaFoldDB" id="A0A699L894"/>
<gene>
    <name evidence="2" type="ORF">Tci_702264</name>
</gene>
<name>A0A699L894_TANCI</name>
<evidence type="ECO:0008006" key="3">
    <source>
        <dbReference type="Google" id="ProtNLM"/>
    </source>
</evidence>
<feature type="non-terminal residue" evidence="2">
    <location>
        <position position="1"/>
    </location>
</feature>
<feature type="compositionally biased region" description="Basic and acidic residues" evidence="1">
    <location>
        <begin position="227"/>
        <end position="238"/>
    </location>
</feature>
<feature type="region of interest" description="Disordered" evidence="1">
    <location>
        <begin position="214"/>
        <end position="238"/>
    </location>
</feature>
<dbReference type="EMBL" id="BKCJ010597173">
    <property type="protein sequence ID" value="GFB30293.1"/>
    <property type="molecule type" value="Genomic_DNA"/>
</dbReference>
<comment type="caution">
    <text evidence="2">The sequence shown here is derived from an EMBL/GenBank/DDBJ whole genome shotgun (WGS) entry which is preliminary data.</text>
</comment>
<reference evidence="2" key="1">
    <citation type="journal article" date="2019" name="Sci. Rep.">
        <title>Draft genome of Tanacetum cinerariifolium, the natural source of mosquito coil.</title>
        <authorList>
            <person name="Yamashiro T."/>
            <person name="Shiraishi A."/>
            <person name="Satake H."/>
            <person name="Nakayama K."/>
        </authorList>
    </citation>
    <scope>NUCLEOTIDE SEQUENCE</scope>
</reference>